<keyword evidence="1" id="KW-0732">Signal</keyword>
<evidence type="ECO:0008006" key="7">
    <source>
        <dbReference type="Google" id="ProtNLM"/>
    </source>
</evidence>
<reference evidence="4" key="2">
    <citation type="submission" date="2024-08" db="UniProtKB">
        <authorList>
            <consortium name="EnsemblMetazoa"/>
        </authorList>
    </citation>
    <scope>IDENTIFICATION</scope>
</reference>
<dbReference type="Pfam" id="PF07165">
    <property type="entry name" value="DUF1397"/>
    <property type="match status" value="1"/>
</dbReference>
<proteinExistence type="predicted"/>
<evidence type="ECO:0000313" key="6">
    <source>
        <dbReference type="Proteomes" id="UP000030742"/>
    </source>
</evidence>
<organism evidence="2">
    <name type="scientific">Dendroctonus ponderosae</name>
    <name type="common">Mountain pine beetle</name>
    <dbReference type="NCBI Taxonomy" id="77166"/>
    <lineage>
        <taxon>Eukaryota</taxon>
        <taxon>Metazoa</taxon>
        <taxon>Ecdysozoa</taxon>
        <taxon>Arthropoda</taxon>
        <taxon>Hexapoda</taxon>
        <taxon>Insecta</taxon>
        <taxon>Pterygota</taxon>
        <taxon>Neoptera</taxon>
        <taxon>Endopterygota</taxon>
        <taxon>Coleoptera</taxon>
        <taxon>Polyphaga</taxon>
        <taxon>Cucujiformia</taxon>
        <taxon>Curculionidae</taxon>
        <taxon>Scolytinae</taxon>
        <taxon>Dendroctonus</taxon>
    </lineage>
</organism>
<dbReference type="KEGG" id="dpa:109539606"/>
<dbReference type="PANTHER" id="PTHR20997:SF2">
    <property type="entry name" value="EG:BACR42I17.2 PROTEIN-RELATED"/>
    <property type="match status" value="1"/>
</dbReference>
<dbReference type="EnsemblMetazoa" id="XM_019907458.1">
    <property type="protein sequence ID" value="XP_019763017.1"/>
    <property type="gene ID" value="LOC109539606"/>
</dbReference>
<keyword evidence="5" id="KW-1185">Reference proteome</keyword>
<evidence type="ECO:0000313" key="2">
    <source>
        <dbReference type="EMBL" id="ENN75489.1"/>
    </source>
</evidence>
<name>N6T5L6_DENPD</name>
<dbReference type="HOGENOM" id="CLU_596331_0_0_1"/>
<evidence type="ECO:0000256" key="1">
    <source>
        <dbReference type="SAM" id="SignalP"/>
    </source>
</evidence>
<dbReference type="EMBL" id="KB741014">
    <property type="protein sequence ID" value="ENN75489.1"/>
    <property type="molecule type" value="Genomic_DNA"/>
</dbReference>
<accession>N6T5L6</accession>
<evidence type="ECO:0000313" key="3">
    <source>
        <dbReference type="EMBL" id="ERL91623.1"/>
    </source>
</evidence>
<dbReference type="Proteomes" id="UP000019118">
    <property type="component" value="Unassembled WGS sequence"/>
</dbReference>
<dbReference type="Proteomes" id="UP000030742">
    <property type="component" value="Unassembled WGS sequence"/>
</dbReference>
<gene>
    <name evidence="4" type="primary">109539606</name>
    <name evidence="3" type="ORF">D910_08953</name>
    <name evidence="2" type="ORF">YQE_08038</name>
</gene>
<dbReference type="OrthoDB" id="6512861at2759"/>
<sequence length="449" mass="51013">MKSCTLLFVFFLGVCWAEIEIPNIPMSLDDIPEIKRRCEEKGKSDTYERVKIAINETRTCLEGQISPSKIKEELEEAKKTGSMDEVFGKYCNKRQDYKNCIFKTVNVTKECLEEVEINHINSAVKVIEEIADFACYRDGDRLAMFVAEGGVECVSSRTEQIKDCVNGTFKIDTSNLSLTSLPTLPFSLKIDKDKCDKLSDIQQCVVNDLESNCKDTTPANIVDALFKYVKKLTCKNIKKRNVNFGRIKRDMDLLLNTINVTQFDRTIKDLCLDKGGKNVTVNLSNIVNSVKSCLIARSNQLFVTPKDEYIESLKNCTQIYQEEIEKCSLRDDIKFLPKFIFSLAESLAEFAYNHLNLRKIKPDSEIINCLQRLKSTRGIKKFVTECGPKTELIQFSGSEYRFPNKTLICTQLTDTSACISNFIRTTCARDISTDSILQNLNTAIQKPCS</sequence>
<reference evidence="5 6" key="1">
    <citation type="journal article" date="2013" name="Genome Biol.">
        <title>Draft genome of the mountain pine beetle, Dendroctonus ponderosae Hopkins, a major forest pest.</title>
        <authorList>
            <person name="Keeling C.I."/>
            <person name="Yuen M.M."/>
            <person name="Liao N.Y."/>
            <person name="Docking T.R."/>
            <person name="Chan S.K."/>
            <person name="Taylor G.A."/>
            <person name="Palmquist D.L."/>
            <person name="Jackman S.D."/>
            <person name="Nguyen A."/>
            <person name="Li M."/>
            <person name="Henderson H."/>
            <person name="Janes J.K."/>
            <person name="Zhao Y."/>
            <person name="Pandoh P."/>
            <person name="Moore R."/>
            <person name="Sperling F.A."/>
            <person name="Huber D.P."/>
            <person name="Birol I."/>
            <person name="Jones S.J."/>
            <person name="Bohlmann J."/>
        </authorList>
    </citation>
    <scope>NUCLEOTIDE SEQUENCE</scope>
</reference>
<feature type="signal peptide" evidence="1">
    <location>
        <begin position="1"/>
        <end position="17"/>
    </location>
</feature>
<protein>
    <recommendedName>
        <fullName evidence="7">DUF19 domain-containing protein</fullName>
    </recommendedName>
</protein>
<feature type="non-terminal residue" evidence="2">
    <location>
        <position position="1"/>
    </location>
</feature>
<evidence type="ECO:0000313" key="4">
    <source>
        <dbReference type="EnsemblMetazoa" id="XP_019763017.1"/>
    </source>
</evidence>
<dbReference type="EMBL" id="KB632293">
    <property type="protein sequence ID" value="ERL91623.1"/>
    <property type="molecule type" value="Genomic_DNA"/>
</dbReference>
<dbReference type="InterPro" id="IPR009832">
    <property type="entry name" value="DUF1397"/>
</dbReference>
<dbReference type="AlphaFoldDB" id="N6T5L6"/>
<dbReference type="PANTHER" id="PTHR20997">
    <property type="entry name" value="EG:BACR42I17.2 PROTEIN-RELATED"/>
    <property type="match status" value="1"/>
</dbReference>
<evidence type="ECO:0000313" key="5">
    <source>
        <dbReference type="Proteomes" id="UP000019118"/>
    </source>
</evidence>
<feature type="chain" id="PRO_5010971680" description="DUF19 domain-containing protein" evidence="1">
    <location>
        <begin position="18"/>
        <end position="449"/>
    </location>
</feature>
<dbReference type="OMA" id="NAPENGF"/>